<dbReference type="InterPro" id="IPR036986">
    <property type="entry name" value="S4_RNA-bd_sf"/>
</dbReference>
<dbReference type="EMBL" id="GQ250046">
    <property type="protein sequence ID" value="ACS95053.1"/>
    <property type="molecule type" value="Genomic_DNA"/>
</dbReference>
<comment type="function">
    <text evidence="7">One of the primary rRNA binding proteins, it binds directly to 16S rRNA where it nucleates assembly of the body of the 30S subunit.</text>
</comment>
<organism evidence="10">
    <name type="scientific">Dunaliella salina</name>
    <name type="common">Green alga</name>
    <name type="synonym">Protococcus salinus</name>
    <dbReference type="NCBI Taxonomy" id="3046"/>
    <lineage>
        <taxon>Eukaryota</taxon>
        <taxon>Viridiplantae</taxon>
        <taxon>Chlorophyta</taxon>
        <taxon>core chlorophytes</taxon>
        <taxon>Chlorophyceae</taxon>
        <taxon>CS clade</taxon>
        <taxon>Chlamydomonadales</taxon>
        <taxon>Dunaliellaceae</taxon>
        <taxon>Dunaliella</taxon>
    </lineage>
</organism>
<gene>
    <name evidence="7 10" type="primary">rps4</name>
</gene>
<dbReference type="Pfam" id="PF01479">
    <property type="entry name" value="S4"/>
    <property type="match status" value="1"/>
</dbReference>
<dbReference type="SUPFAM" id="SSF55174">
    <property type="entry name" value="Alpha-L RNA-binding motif"/>
    <property type="match status" value="2"/>
</dbReference>
<dbReference type="InterPro" id="IPR002942">
    <property type="entry name" value="S4_RNA-bd"/>
</dbReference>
<evidence type="ECO:0000256" key="6">
    <source>
        <dbReference type="ARBA" id="ARBA00035158"/>
    </source>
</evidence>
<reference evidence="11" key="2">
    <citation type="submission" date="2016-07" db="EMBL/GenBank/DDBJ databases">
        <title>The complete chloroplast genome of Dunaliella salina strain SQ.</title>
        <authorList>
            <person name="Lopez H."/>
            <person name="Magdaleno D.A."/>
            <person name="Stephano J.L."/>
        </authorList>
    </citation>
    <scope>NUCLEOTIDE SEQUENCE</scope>
    <source>
        <strain evidence="11">SQ</strain>
    </source>
</reference>
<dbReference type="Gene3D" id="1.10.1050.10">
    <property type="entry name" value="Ribosomal Protein S4 Delta 41, Chain A, domain 1"/>
    <property type="match status" value="1"/>
</dbReference>
<comment type="similarity">
    <text evidence="1 7">Belongs to the universal ribosomal protein uS4 family.</text>
</comment>
<evidence type="ECO:0000256" key="5">
    <source>
        <dbReference type="ARBA" id="ARBA00023274"/>
    </source>
</evidence>
<accession>D0FXX0</accession>
<dbReference type="FunFam" id="3.10.290.10:FF:000001">
    <property type="entry name" value="30S ribosomal protein S4"/>
    <property type="match status" value="1"/>
</dbReference>
<dbReference type="Pfam" id="PF00163">
    <property type="entry name" value="Ribosomal_S4"/>
    <property type="match status" value="1"/>
</dbReference>
<dbReference type="InterPro" id="IPR022801">
    <property type="entry name" value="Ribosomal_uS4"/>
</dbReference>
<reference evidence="10" key="1">
    <citation type="journal article" date="2010" name="BMC Plant Biol.">
        <title>The Dunaliella salina organelle genomes: large sequences, inflated with intronic and intergenic DNA.</title>
        <authorList>
            <person name="Smith D.R."/>
            <person name="Lee R.W."/>
            <person name="Cushman J.C."/>
            <person name="Magnuson J.K."/>
            <person name="Tran D."/>
            <person name="Polle J.E."/>
        </authorList>
    </citation>
    <scope>NUCLEOTIDE SEQUENCE</scope>
    <source>
        <strain evidence="10">CCAP 19/18</strain>
    </source>
</reference>
<keyword evidence="5 7" id="KW-0687">Ribonucleoprotein</keyword>
<comment type="subcellular location">
    <subcellularLocation>
        <location evidence="7">Plastid</location>
        <location evidence="7">Chloroplast</location>
    </subcellularLocation>
</comment>
<evidence type="ECO:0000256" key="2">
    <source>
        <dbReference type="ARBA" id="ARBA00022730"/>
    </source>
</evidence>
<dbReference type="HAMAP" id="MF_01306_B">
    <property type="entry name" value="Ribosomal_uS4_B"/>
    <property type="match status" value="1"/>
</dbReference>
<dbReference type="EMBL" id="KX530454">
    <property type="protein sequence ID" value="AOH77173.1"/>
    <property type="molecule type" value="Genomic_DNA"/>
</dbReference>
<dbReference type="GO" id="GO:0042274">
    <property type="term" value="P:ribosomal small subunit biogenesis"/>
    <property type="evidence" value="ECO:0007669"/>
    <property type="project" value="TreeGrafter"/>
</dbReference>
<evidence type="ECO:0000259" key="8">
    <source>
        <dbReference type="SMART" id="SM00363"/>
    </source>
</evidence>
<dbReference type="NCBIfam" id="NF003717">
    <property type="entry name" value="PRK05327.1"/>
    <property type="match status" value="1"/>
</dbReference>
<dbReference type="PANTHER" id="PTHR11831">
    <property type="entry name" value="30S 40S RIBOSOMAL PROTEIN"/>
    <property type="match status" value="1"/>
</dbReference>
<keyword evidence="3 7" id="KW-0694">RNA-binding</keyword>
<feature type="domain" description="Small ribosomal subunit protein uS4 N-terminal" evidence="9">
    <location>
        <begin position="3"/>
        <end position="109"/>
    </location>
</feature>
<proteinExistence type="inferred from homology"/>
<evidence type="ECO:0000256" key="4">
    <source>
        <dbReference type="ARBA" id="ARBA00022980"/>
    </source>
</evidence>
<name>D0FXX0_DUNSA</name>
<keyword evidence="4 7" id="KW-0689">Ribosomal protein</keyword>
<dbReference type="InterPro" id="IPR005709">
    <property type="entry name" value="Ribosomal_uS4_bac-type"/>
</dbReference>
<dbReference type="PROSITE" id="PS50889">
    <property type="entry name" value="S4"/>
    <property type="match status" value="1"/>
</dbReference>
<dbReference type="RefSeq" id="YP_005089790.1">
    <property type="nucleotide sequence ID" value="NC_016732.1"/>
</dbReference>
<dbReference type="Gene3D" id="3.10.290.10">
    <property type="entry name" value="RNA-binding S4 domain"/>
    <property type="match status" value="2"/>
</dbReference>
<dbReference type="GO" id="GO:0003735">
    <property type="term" value="F:structural constituent of ribosome"/>
    <property type="evidence" value="ECO:0007669"/>
    <property type="project" value="InterPro"/>
</dbReference>
<dbReference type="PANTHER" id="PTHR11831:SF4">
    <property type="entry name" value="SMALL RIBOSOMAL SUBUNIT PROTEIN US4M"/>
    <property type="match status" value="1"/>
</dbReference>
<dbReference type="InterPro" id="IPR001912">
    <property type="entry name" value="Ribosomal_uS4_N"/>
</dbReference>
<dbReference type="GO" id="GO:0015935">
    <property type="term" value="C:small ribosomal subunit"/>
    <property type="evidence" value="ECO:0007669"/>
    <property type="project" value="InterPro"/>
</dbReference>
<evidence type="ECO:0000256" key="3">
    <source>
        <dbReference type="ARBA" id="ARBA00022884"/>
    </source>
</evidence>
<keyword evidence="10" id="KW-0934">Plastid</keyword>
<comment type="function">
    <text evidence="7">With S5 and S12 plays an important role in translational accuracy.</text>
</comment>
<evidence type="ECO:0000256" key="1">
    <source>
        <dbReference type="ARBA" id="ARBA00007465"/>
    </source>
</evidence>
<dbReference type="SMART" id="SM01390">
    <property type="entry name" value="Ribosomal_S4"/>
    <property type="match status" value="1"/>
</dbReference>
<feature type="domain" description="RNA-binding S4" evidence="8">
    <location>
        <begin position="110"/>
        <end position="172"/>
    </location>
</feature>
<dbReference type="AlphaFoldDB" id="D0FXX0"/>
<dbReference type="SMART" id="SM00363">
    <property type="entry name" value="S4"/>
    <property type="match status" value="2"/>
</dbReference>
<dbReference type="GO" id="GO:0009507">
    <property type="term" value="C:chloroplast"/>
    <property type="evidence" value="ECO:0007669"/>
    <property type="project" value="UniProtKB-SubCell"/>
</dbReference>
<sequence length="252" mass="29406">MARYIGPKLKIIRRIGKLRGLTRKKPFRRVYRGRGPLRGKVIPPGQHGLIKLFKTRPYDSCESDYLIRLKVKQRLRYNYGLTERQLVNYVRKAKKIKEATGQVLLQLLEMRLDNIVFRLNMAPTIVAARQYISHGHIRVNNKKVNIPSYMCKPKDVISVAMKEKSLILINRNLNEYYQRMQFYKKRLEKTLAFILFQLKLVPNMGSALQLINGPGAVVKINNRRVRNPNHICNPKDVLSITTREGTRQIKLS</sequence>
<dbReference type="GO" id="GO:0019843">
    <property type="term" value="F:rRNA binding"/>
    <property type="evidence" value="ECO:0007669"/>
    <property type="project" value="UniProtKB-UniRule"/>
</dbReference>
<evidence type="ECO:0000259" key="9">
    <source>
        <dbReference type="SMART" id="SM01390"/>
    </source>
</evidence>
<dbReference type="GeneID" id="11541750"/>
<feature type="domain" description="RNA-binding S4" evidence="8">
    <location>
        <begin position="189"/>
        <end position="250"/>
    </location>
</feature>
<dbReference type="CDD" id="cd00165">
    <property type="entry name" value="S4"/>
    <property type="match status" value="1"/>
</dbReference>
<protein>
    <recommendedName>
        <fullName evidence="6 7">Small ribosomal subunit protein uS4c</fullName>
    </recommendedName>
</protein>
<comment type="subunit">
    <text evidence="7">Part of the 30S ribosomal subunit. Contacts protein S5. The interaction surface between S4 and S5 is involved in control of translational fidelity.</text>
</comment>
<keyword evidence="10" id="KW-0150">Chloroplast</keyword>
<keyword evidence="2 7" id="KW-0699">rRNA-binding</keyword>
<evidence type="ECO:0000256" key="7">
    <source>
        <dbReference type="HAMAP-Rule" id="MF_01306"/>
    </source>
</evidence>
<dbReference type="GO" id="GO:0006412">
    <property type="term" value="P:translation"/>
    <property type="evidence" value="ECO:0007669"/>
    <property type="project" value="UniProtKB-UniRule"/>
</dbReference>
<evidence type="ECO:0000313" key="10">
    <source>
        <dbReference type="EMBL" id="ACS95053.1"/>
    </source>
</evidence>
<geneLocation type="chloroplast" evidence="10"/>
<evidence type="ECO:0000313" key="11">
    <source>
        <dbReference type="EMBL" id="AOH77173.1"/>
    </source>
</evidence>